<organism evidence="9 10">
    <name type="scientific">Pseudonocardia autotrophica</name>
    <name type="common">Amycolata autotrophica</name>
    <name type="synonym">Nocardia autotrophica</name>
    <dbReference type="NCBI Taxonomy" id="2074"/>
    <lineage>
        <taxon>Bacteria</taxon>
        <taxon>Bacillati</taxon>
        <taxon>Actinomycetota</taxon>
        <taxon>Actinomycetes</taxon>
        <taxon>Pseudonocardiales</taxon>
        <taxon>Pseudonocardiaceae</taxon>
        <taxon>Pseudonocardia</taxon>
    </lineage>
</organism>
<dbReference type="RefSeq" id="WP_085910467.1">
    <property type="nucleotide sequence ID" value="NZ_AP018920.1"/>
</dbReference>
<evidence type="ECO:0000256" key="2">
    <source>
        <dbReference type="ARBA" id="ARBA00022475"/>
    </source>
</evidence>
<keyword evidence="4 7" id="KW-1133">Transmembrane helix</keyword>
<feature type="region of interest" description="Disordered" evidence="6">
    <location>
        <begin position="1"/>
        <end position="60"/>
    </location>
</feature>
<feature type="domain" description="Phage shock protein PspC N-terminal" evidence="8">
    <location>
        <begin position="67"/>
        <end position="123"/>
    </location>
</feature>
<evidence type="ECO:0000259" key="8">
    <source>
        <dbReference type="Pfam" id="PF04024"/>
    </source>
</evidence>
<proteinExistence type="predicted"/>
<gene>
    <name evidence="9" type="ORF">BG845_00114</name>
</gene>
<dbReference type="EMBL" id="MIGB01000001">
    <property type="protein sequence ID" value="OSY43994.1"/>
    <property type="molecule type" value="Genomic_DNA"/>
</dbReference>
<dbReference type="Pfam" id="PF04024">
    <property type="entry name" value="PspC"/>
    <property type="match status" value="1"/>
</dbReference>
<name>A0A1Y2N951_PSEAH</name>
<keyword evidence="3 7" id="KW-0812">Transmembrane</keyword>
<evidence type="ECO:0000256" key="3">
    <source>
        <dbReference type="ARBA" id="ARBA00022692"/>
    </source>
</evidence>
<evidence type="ECO:0000313" key="10">
    <source>
        <dbReference type="Proteomes" id="UP000194360"/>
    </source>
</evidence>
<reference evidence="9 10" key="1">
    <citation type="submission" date="2016-09" db="EMBL/GenBank/DDBJ databases">
        <title>Pseudonocardia autotrophica DSM535, a candidate organism with high potential of specific P450 cytochromes.</title>
        <authorList>
            <person name="Grumaz C."/>
            <person name="Vainshtein Y."/>
            <person name="Kirstahler P."/>
            <person name="Sohn K."/>
        </authorList>
    </citation>
    <scope>NUCLEOTIDE SEQUENCE [LARGE SCALE GENOMIC DNA]</scope>
    <source>
        <strain evidence="9 10">DSM 535</strain>
    </source>
</reference>
<feature type="transmembrane region" description="Helical" evidence="7">
    <location>
        <begin position="97"/>
        <end position="121"/>
    </location>
</feature>
<evidence type="ECO:0000256" key="6">
    <source>
        <dbReference type="SAM" id="MobiDB-lite"/>
    </source>
</evidence>
<comment type="caution">
    <text evidence="9">The sequence shown here is derived from an EMBL/GenBank/DDBJ whole genome shotgun (WGS) entry which is preliminary data.</text>
</comment>
<dbReference type="AlphaFoldDB" id="A0A1Y2N951"/>
<evidence type="ECO:0000256" key="4">
    <source>
        <dbReference type="ARBA" id="ARBA00022989"/>
    </source>
</evidence>
<dbReference type="InterPro" id="IPR052027">
    <property type="entry name" value="PspC"/>
</dbReference>
<evidence type="ECO:0000256" key="1">
    <source>
        <dbReference type="ARBA" id="ARBA00004162"/>
    </source>
</evidence>
<dbReference type="PANTHER" id="PTHR33885:SF3">
    <property type="entry name" value="PHAGE SHOCK PROTEIN C"/>
    <property type="match status" value="1"/>
</dbReference>
<dbReference type="PANTHER" id="PTHR33885">
    <property type="entry name" value="PHAGE SHOCK PROTEIN C"/>
    <property type="match status" value="1"/>
</dbReference>
<dbReference type="GO" id="GO:0005886">
    <property type="term" value="C:plasma membrane"/>
    <property type="evidence" value="ECO:0007669"/>
    <property type="project" value="UniProtKB-SubCell"/>
</dbReference>
<keyword evidence="5 7" id="KW-0472">Membrane</keyword>
<accession>A0A1Y2N951</accession>
<keyword evidence="2" id="KW-1003">Cell membrane</keyword>
<feature type="compositionally biased region" description="Low complexity" evidence="6">
    <location>
        <begin position="1"/>
        <end position="58"/>
    </location>
</feature>
<dbReference type="Proteomes" id="UP000194360">
    <property type="component" value="Unassembled WGS sequence"/>
</dbReference>
<dbReference type="STRING" id="2074.BG845_00114"/>
<evidence type="ECO:0000256" key="7">
    <source>
        <dbReference type="SAM" id="Phobius"/>
    </source>
</evidence>
<keyword evidence="10" id="KW-1185">Reference proteome</keyword>
<protein>
    <submittedName>
        <fullName evidence="9">PspC domain protein</fullName>
    </submittedName>
</protein>
<evidence type="ECO:0000256" key="5">
    <source>
        <dbReference type="ARBA" id="ARBA00023136"/>
    </source>
</evidence>
<sequence length="124" mass="12198">MDTTAQNTTTQNTTTQNTAGSTSDPAAGPEPTTGPDAGTATGTTPPRTDGAAGTATPGVGERLASFRLRRSATDKMLAGVCGGLAADLGADPALLRILFLVATLATGGAAALIYLAIWLIAPVG</sequence>
<evidence type="ECO:0000313" key="9">
    <source>
        <dbReference type="EMBL" id="OSY43994.1"/>
    </source>
</evidence>
<comment type="subcellular location">
    <subcellularLocation>
        <location evidence="1">Cell membrane</location>
        <topology evidence="1">Single-pass membrane protein</topology>
    </subcellularLocation>
</comment>
<dbReference type="InterPro" id="IPR007168">
    <property type="entry name" value="Phageshock_PspC_N"/>
</dbReference>